<protein>
    <submittedName>
        <fullName evidence="2">Uncharacterized protein</fullName>
    </submittedName>
</protein>
<organism evidence="2">
    <name type="scientific">Brassica cretica</name>
    <name type="common">Mustard</name>
    <dbReference type="NCBI Taxonomy" id="69181"/>
    <lineage>
        <taxon>Eukaryota</taxon>
        <taxon>Viridiplantae</taxon>
        <taxon>Streptophyta</taxon>
        <taxon>Embryophyta</taxon>
        <taxon>Tracheophyta</taxon>
        <taxon>Spermatophyta</taxon>
        <taxon>Magnoliopsida</taxon>
        <taxon>eudicotyledons</taxon>
        <taxon>Gunneridae</taxon>
        <taxon>Pentapetalae</taxon>
        <taxon>rosids</taxon>
        <taxon>malvids</taxon>
        <taxon>Brassicales</taxon>
        <taxon>Brassicaceae</taxon>
        <taxon>Brassiceae</taxon>
        <taxon>Brassica</taxon>
    </lineage>
</organism>
<gene>
    <name evidence="2" type="ORF">F2Q70_00044360</name>
</gene>
<feature type="region of interest" description="Disordered" evidence="1">
    <location>
        <begin position="143"/>
        <end position="166"/>
    </location>
</feature>
<comment type="caution">
    <text evidence="2">The sequence shown here is derived from an EMBL/GenBank/DDBJ whole genome shotgun (WGS) entry which is preliminary data.</text>
</comment>
<sequence>MSSEITPRKFIFPRKSLGIFRWNSEETNFRGNSEDHQFVGKLLGIYRGRTSSRYFDGLSDVQSSEVPTKCSSEFSSGISEERSPRKIPRNVSLGKFRGTGPSEYSEERVPRNIPRNESLDVMAVGNPTMQRMLSERRAALGLPVRDPEESDPNRQQPSNPTNYFEGLPAELRRNQPFVTQRVEIKLWKARIEASERIFTFLSNQTTFRLSIARISDLFFS</sequence>
<proteinExistence type="predicted"/>
<feature type="compositionally biased region" description="Polar residues" evidence="1">
    <location>
        <begin position="153"/>
        <end position="162"/>
    </location>
</feature>
<evidence type="ECO:0000313" key="2">
    <source>
        <dbReference type="EMBL" id="KAF2592604.1"/>
    </source>
</evidence>
<dbReference type="EMBL" id="QGKY02000164">
    <property type="protein sequence ID" value="KAF2592604.1"/>
    <property type="molecule type" value="Genomic_DNA"/>
</dbReference>
<name>A0A8S9KCS8_BRACR</name>
<feature type="region of interest" description="Disordered" evidence="1">
    <location>
        <begin position="90"/>
        <end position="109"/>
    </location>
</feature>
<evidence type="ECO:0000256" key="1">
    <source>
        <dbReference type="SAM" id="MobiDB-lite"/>
    </source>
</evidence>
<reference evidence="2" key="1">
    <citation type="submission" date="2019-12" db="EMBL/GenBank/DDBJ databases">
        <title>Genome sequencing and annotation of Brassica cretica.</title>
        <authorList>
            <person name="Studholme D.J."/>
            <person name="Sarris P.F."/>
        </authorList>
    </citation>
    <scope>NUCLEOTIDE SEQUENCE</scope>
    <source>
        <strain evidence="2">PFS-102/07</strain>
        <tissue evidence="2">Leaf</tissue>
    </source>
</reference>
<dbReference type="AlphaFoldDB" id="A0A8S9KCS8"/>
<accession>A0A8S9KCS8</accession>